<evidence type="ECO:0000313" key="1">
    <source>
        <dbReference type="EMBL" id="RIV72543.1"/>
    </source>
</evidence>
<dbReference type="EMBL" id="QXFJ01000011">
    <property type="protein sequence ID" value="RIV72543.1"/>
    <property type="molecule type" value="Genomic_DNA"/>
</dbReference>
<protein>
    <recommendedName>
        <fullName evidence="5">Type II toxin-antitoxin system HicA family toxin</fullName>
    </recommendedName>
</protein>
<dbReference type="Proteomes" id="UP000321528">
    <property type="component" value="Unassembled WGS sequence"/>
</dbReference>
<reference evidence="2 4" key="2">
    <citation type="submission" date="2019-07" db="EMBL/GenBank/DDBJ databases">
        <title>Draft genome of two Muricauda strains isolated from deep sea.</title>
        <authorList>
            <person name="Sun C."/>
        </authorList>
    </citation>
    <scope>NUCLEOTIDE SEQUENCE [LARGE SCALE GENOMIC DNA]</scope>
    <source>
        <strain evidence="2 4">NH166</strain>
    </source>
</reference>
<evidence type="ECO:0000313" key="4">
    <source>
        <dbReference type="Proteomes" id="UP000321528"/>
    </source>
</evidence>
<organism evidence="1 3">
    <name type="scientific">Flagellimonas aequoris</name>
    <dbReference type="NCBI Taxonomy" id="2306997"/>
    <lineage>
        <taxon>Bacteria</taxon>
        <taxon>Pseudomonadati</taxon>
        <taxon>Bacteroidota</taxon>
        <taxon>Flavobacteriia</taxon>
        <taxon>Flavobacteriales</taxon>
        <taxon>Flavobacteriaceae</taxon>
        <taxon>Flagellimonas</taxon>
    </lineage>
</organism>
<dbReference type="RefSeq" id="WP_119639161.1">
    <property type="nucleotide sequence ID" value="NZ_QXFJ01000011.1"/>
</dbReference>
<accession>A0A418N9J2</accession>
<dbReference type="Proteomes" id="UP000284189">
    <property type="component" value="Unassembled WGS sequence"/>
</dbReference>
<proteinExistence type="predicted"/>
<evidence type="ECO:0000313" key="3">
    <source>
        <dbReference type="Proteomes" id="UP000284189"/>
    </source>
</evidence>
<reference evidence="1 3" key="1">
    <citation type="submission" date="2018-08" db="EMBL/GenBank/DDBJ databases">
        <title>Proposal of Muricauda 72 sp.nov. and Muricauda NH166 sp.nov., isolated from seawater.</title>
        <authorList>
            <person name="Cheng H."/>
            <person name="Wu Y.-H."/>
            <person name="Guo L.-L."/>
            <person name="Xu X.-W."/>
        </authorList>
    </citation>
    <scope>NUCLEOTIDE SEQUENCE [LARGE SCALE GENOMIC DNA]</scope>
    <source>
        <strain evidence="1 3">NH166</strain>
    </source>
</reference>
<gene>
    <name evidence="1" type="ORF">D2U88_04725</name>
    <name evidence="2" type="ORF">FQ019_04695</name>
</gene>
<dbReference type="EMBL" id="VNWL01000010">
    <property type="protein sequence ID" value="TXK05044.1"/>
    <property type="molecule type" value="Genomic_DNA"/>
</dbReference>
<evidence type="ECO:0008006" key="5">
    <source>
        <dbReference type="Google" id="ProtNLM"/>
    </source>
</evidence>
<dbReference type="OrthoDB" id="671511at2"/>
<keyword evidence="4" id="KW-1185">Reference proteome</keyword>
<dbReference type="AlphaFoldDB" id="A0A418N9J2"/>
<comment type="caution">
    <text evidence="1">The sequence shown here is derived from an EMBL/GenBank/DDBJ whole genome shotgun (WGS) entry which is preliminary data.</text>
</comment>
<evidence type="ECO:0000313" key="2">
    <source>
        <dbReference type="EMBL" id="TXK05044.1"/>
    </source>
</evidence>
<name>A0A418N9J2_9FLAO</name>
<sequence length="95" mass="11102">MVLDSKKAYKNLKKKGFEDSKDHSNDHKYLEFHYKGKMILYTKLSHGSKKDLNNYLIKQMATQCKLSKQDFADLVNCPLSAEKYIEKLIEIGEIE</sequence>